<protein>
    <submittedName>
        <fullName evidence="1">Uncharacterized protein</fullName>
    </submittedName>
</protein>
<proteinExistence type="predicted"/>
<dbReference type="HOGENOM" id="CLU_2964153_0_0_1"/>
<keyword evidence="2" id="KW-1185">Reference proteome</keyword>
<evidence type="ECO:0000313" key="1">
    <source>
        <dbReference type="EnsemblPlants" id="LPERR03G02740.1"/>
    </source>
</evidence>
<dbReference type="AlphaFoldDB" id="A0A0D9VPB6"/>
<reference evidence="2" key="2">
    <citation type="submission" date="2013-12" db="EMBL/GenBank/DDBJ databases">
        <authorList>
            <person name="Yu Y."/>
            <person name="Lee S."/>
            <person name="de Baynast K."/>
            <person name="Wissotski M."/>
            <person name="Liu L."/>
            <person name="Talag J."/>
            <person name="Goicoechea J."/>
            <person name="Angelova A."/>
            <person name="Jetty R."/>
            <person name="Kudrna D."/>
            <person name="Golser W."/>
            <person name="Rivera L."/>
            <person name="Zhang J."/>
            <person name="Wing R."/>
        </authorList>
    </citation>
    <scope>NUCLEOTIDE SEQUENCE</scope>
</reference>
<evidence type="ECO:0000313" key="2">
    <source>
        <dbReference type="Proteomes" id="UP000032180"/>
    </source>
</evidence>
<accession>A0A0D9VPB6</accession>
<reference evidence="1 2" key="1">
    <citation type="submission" date="2012-08" db="EMBL/GenBank/DDBJ databases">
        <title>Oryza genome evolution.</title>
        <authorList>
            <person name="Wing R.A."/>
        </authorList>
    </citation>
    <scope>NUCLEOTIDE SEQUENCE</scope>
</reference>
<dbReference type="Proteomes" id="UP000032180">
    <property type="component" value="Chromosome 3"/>
</dbReference>
<dbReference type="Gramene" id="LPERR03G02740.1">
    <property type="protein sequence ID" value="LPERR03G02740.1"/>
    <property type="gene ID" value="LPERR03G02740"/>
</dbReference>
<name>A0A0D9VPB6_9ORYZ</name>
<reference evidence="1" key="3">
    <citation type="submission" date="2015-04" db="UniProtKB">
        <authorList>
            <consortium name="EnsemblPlants"/>
        </authorList>
    </citation>
    <scope>IDENTIFICATION</scope>
</reference>
<organism evidence="1 2">
    <name type="scientific">Leersia perrieri</name>
    <dbReference type="NCBI Taxonomy" id="77586"/>
    <lineage>
        <taxon>Eukaryota</taxon>
        <taxon>Viridiplantae</taxon>
        <taxon>Streptophyta</taxon>
        <taxon>Embryophyta</taxon>
        <taxon>Tracheophyta</taxon>
        <taxon>Spermatophyta</taxon>
        <taxon>Magnoliopsida</taxon>
        <taxon>Liliopsida</taxon>
        <taxon>Poales</taxon>
        <taxon>Poaceae</taxon>
        <taxon>BOP clade</taxon>
        <taxon>Oryzoideae</taxon>
        <taxon>Oryzeae</taxon>
        <taxon>Oryzinae</taxon>
        <taxon>Leersia</taxon>
    </lineage>
</organism>
<dbReference type="EnsemblPlants" id="LPERR03G02740.1">
    <property type="protein sequence ID" value="LPERR03G02740.1"/>
    <property type="gene ID" value="LPERR03G02740"/>
</dbReference>
<sequence length="59" mass="6984">MSFPRHDLGVLHGDWGRWWGSSGVVEGQTTSRLGWMNRVGELRRNYRYMVWEAVLVMIF</sequence>